<proteinExistence type="predicted"/>
<reference evidence="2" key="2">
    <citation type="journal article" date="2018" name="Mol. Plant Microbe Interact.">
        <title>Genome sequence resources for the wheat stripe rust pathogen (Puccinia striiformis f. sp. tritici) and the barley stripe rust pathogen (Puccinia striiformis f. sp. hordei).</title>
        <authorList>
            <person name="Xia C."/>
            <person name="Wang M."/>
            <person name="Yin C."/>
            <person name="Cornejo O.E."/>
            <person name="Hulbert S.H."/>
            <person name="Chen X."/>
        </authorList>
    </citation>
    <scope>NUCLEOTIDE SEQUENCE [LARGE SCALE GENOMIC DNA]</scope>
    <source>
        <strain evidence="2">93-210</strain>
    </source>
</reference>
<accession>A0ACC0EXI2</accession>
<reference evidence="2" key="1">
    <citation type="journal article" date="2018" name="BMC Genomics">
        <title>Genomic insights into host adaptation between the wheat stripe rust pathogen (Puccinia striiformis f. sp. tritici) and the barley stripe rust pathogen (Puccinia striiformis f. sp. hordei).</title>
        <authorList>
            <person name="Xia C."/>
            <person name="Wang M."/>
            <person name="Yin C."/>
            <person name="Cornejo O.E."/>
            <person name="Hulbert S.H."/>
            <person name="Chen X."/>
        </authorList>
    </citation>
    <scope>NUCLEOTIDE SEQUENCE [LARGE SCALE GENOMIC DNA]</scope>
    <source>
        <strain evidence="2">93-210</strain>
    </source>
</reference>
<reference evidence="1 2" key="3">
    <citation type="journal article" date="2022" name="Microbiol. Spectr.">
        <title>Folding features and dynamics of 3D genome architecture in plant fungal pathogens.</title>
        <authorList>
            <person name="Xia C."/>
        </authorList>
    </citation>
    <scope>NUCLEOTIDE SEQUENCE [LARGE SCALE GENOMIC DNA]</scope>
    <source>
        <strain evidence="1 2">93-210</strain>
    </source>
</reference>
<organism evidence="1 2">
    <name type="scientific">Puccinia striiformis f. sp. tritici</name>
    <dbReference type="NCBI Taxonomy" id="168172"/>
    <lineage>
        <taxon>Eukaryota</taxon>
        <taxon>Fungi</taxon>
        <taxon>Dikarya</taxon>
        <taxon>Basidiomycota</taxon>
        <taxon>Pucciniomycotina</taxon>
        <taxon>Pucciniomycetes</taxon>
        <taxon>Pucciniales</taxon>
        <taxon>Pucciniaceae</taxon>
        <taxon>Puccinia</taxon>
    </lineage>
</organism>
<evidence type="ECO:0000313" key="1">
    <source>
        <dbReference type="EMBL" id="KAI7962197.1"/>
    </source>
</evidence>
<name>A0ACC0EXI2_9BASI</name>
<protein>
    <submittedName>
        <fullName evidence="1">Uncharacterized protein</fullName>
    </submittedName>
</protein>
<sequence>MFCPFEHSVLISRLSDTINSRPTSLLAAAHQQQLLIGTQDGSVYIYDQELALNRSSINLVPAQIDSLKILKENNSLLILAAGNIAIYDLNSFKLISNTNRWTKSNASTSSLSTEILPQNIIDPTAEAATETPILLSILAVPCKRKLMLFAWMDSEWIEPKEISLPHQIRSLTFPTPLTLFLGYSTGDYATIKISISSSTINHQISDPFPSPISTLTKNDTPSSPPPKTGGTLSSLAFKTVSLGTLTGTAKVAKNSVYKLGGNRNEIVGIKEQIACFLDQNGKLTRPMTSKSKSIPSSIIYPHPPLETIIKDPYIISILPNTNNHSTCVYVHSIPTLSHLQTLHFPDSSSSLPAPAPLPLPPKKTSSIEPPSSTRSLLTSSSSDTVYLIGQTWDQSLHTTTFHLESLILKPWTIQIDELIDLGQYEEALQILSALTPTQIANKDQLSLRLKGLIGLHQFIEHKFDQAIDIFIQLNLDPAMIIGLFPPRISGLRLGRRREEWEVSFGGRSVEAYLRSNTGPGLGSDISSNNHDDDDEDLDRRSTLSGLTPKPTIDDDVHFKASVEVLIRYLTDRRQHVNRAFLALNSTTSTSTTTISTTTTTTTEKEEEGEEEDSKKKRNQHEDRPISEIDNIEELIEIAQVIDTTLFKSYLALRPTMLGPLCRLPNWCQVDQVESLLMDAKRYLELLDLYRGKGLHDKALKLLKKMAMNEEDLIEQIHPTIRYLQKLGSAHFNLILDSSKWIFTLCQEQEESEEKLQENSNLSLKLIENSLEIFMADLSAVDSLPKREIVNFLDSSFLKSYSSTTPLRLYLEFLVTSYRHPYSGLTEQDLYFVHEKLITVYIREINRLRGMNKPDRAQSMYNKLLEHLQDSRYYSSNWVLGRLPPNDMYEARALSLAKIGHHHTALKIYVFQLHDLLKAEEYCKRVYENSIKKDKKTLPESPSNKNDGKDDDGSIFLCLLKICLRPISDLTPPSITHSTIPISSSSEEEDVNHNDHHHNQNEIEKGPGIEEGTNEPLKTEDLLEFSIRFINSYGHKIGDLNSLIELIPPLVPLSKLTQFFKKSILSSSSSSSFGGFIDDEEGGGEKKQQDLGLSKNHQRILVHLSTNRLAFLGLASNSLGQRRVKIDLKRLCIGCGKRLGNSVIAVHPP</sequence>
<keyword evidence="2" id="KW-1185">Reference proteome</keyword>
<dbReference type="EMBL" id="CM045865">
    <property type="protein sequence ID" value="KAI7962197.1"/>
    <property type="molecule type" value="Genomic_DNA"/>
</dbReference>
<evidence type="ECO:0000313" key="2">
    <source>
        <dbReference type="Proteomes" id="UP001060170"/>
    </source>
</evidence>
<comment type="caution">
    <text evidence="1">The sequence shown here is derived from an EMBL/GenBank/DDBJ whole genome shotgun (WGS) entry which is preliminary data.</text>
</comment>
<dbReference type="Proteomes" id="UP001060170">
    <property type="component" value="Chromosome 1"/>
</dbReference>
<gene>
    <name evidence="1" type="ORF">MJO28_000291</name>
</gene>